<accession>A0A5B8UDJ2</accession>
<evidence type="ECO:0000256" key="1">
    <source>
        <dbReference type="SAM" id="SignalP"/>
    </source>
</evidence>
<keyword evidence="3" id="KW-1185">Reference proteome</keyword>
<sequence length="577" mass="64472">MKYIKFLAVFLFVGLHVNLFAQKSSQAVGGFQTEIYSASPAKPLRILFDYYHRTRPDTKVGKFMVTGSWVAGAGRYAWNDFVHSNTFDPVFTALGEEHSITIGGTPLTKEALAQQDAVLIINPDNPKVVPTVPVLSDKEIAVLQRFVTDGGSLMIMINAFTPDRANEDFESVQLKKLVRSFGLDWNHDDTHYSDVVIGEGHPYFYDVPVFHYGAGCTIQIFPEASKPEVLMHVASDAGYPDRHVKGPGIVMVRKGKGKMILVGDAGSWTGNMSRPWVENERVLKQLFRYLKPDNNVAPPQYSVNQPLNYRVTIAGLQAIPVKNSVSEIPITDYNYFRPREKTGMPYLEGTANLRLTGKVVNPDKAVAMEAMISDFKWFDKKESDTVQTINFLASRQGKVSSVEVNGKLANWLAPDVAAIVALLPVDGVKPGDSWESEETLRIPILQGTDPAPLRTIEMKITYVHDEVINGRQCRLLRSAHEFWLNDLGIKLEDLLSADAMRRPGGSHFKFFHKRGGKLLFKREQWVDVATGHVVKARTQSRILAWVQDDRKPVAASNADKDNDMIMSLAQIVTLDLK</sequence>
<dbReference type="SUPFAM" id="SSF52317">
    <property type="entry name" value="Class I glutamine amidotransferase-like"/>
    <property type="match status" value="1"/>
</dbReference>
<keyword evidence="1" id="KW-0732">Signal</keyword>
<dbReference type="EMBL" id="CP042433">
    <property type="protein sequence ID" value="QEC54366.1"/>
    <property type="molecule type" value="Genomic_DNA"/>
</dbReference>
<evidence type="ECO:0000313" key="3">
    <source>
        <dbReference type="Proteomes" id="UP000321204"/>
    </source>
</evidence>
<evidence type="ECO:0008006" key="4">
    <source>
        <dbReference type="Google" id="ProtNLM"/>
    </source>
</evidence>
<proteinExistence type="predicted"/>
<organism evidence="2 3">
    <name type="scientific">Flavisolibacter ginsenosidimutans</name>
    <dbReference type="NCBI Taxonomy" id="661481"/>
    <lineage>
        <taxon>Bacteria</taxon>
        <taxon>Pseudomonadati</taxon>
        <taxon>Bacteroidota</taxon>
        <taxon>Chitinophagia</taxon>
        <taxon>Chitinophagales</taxon>
        <taxon>Chitinophagaceae</taxon>
        <taxon>Flavisolibacter</taxon>
    </lineage>
</organism>
<reference evidence="2 3" key="1">
    <citation type="journal article" date="2015" name="Int. J. Syst. Evol. Microbiol.">
        <title>Flavisolibacter ginsenosidimutans sp. nov., with ginsenoside-converting activity isolated from soil used for cultivating ginseng.</title>
        <authorList>
            <person name="Zhao Y."/>
            <person name="Liu Q."/>
            <person name="Kang M.S."/>
            <person name="Jin F."/>
            <person name="Yu H."/>
            <person name="Im W.T."/>
        </authorList>
    </citation>
    <scope>NUCLEOTIDE SEQUENCE [LARGE SCALE GENOMIC DNA]</scope>
    <source>
        <strain evidence="2 3">Gsoil 636</strain>
    </source>
</reference>
<dbReference type="Proteomes" id="UP000321204">
    <property type="component" value="Chromosome"/>
</dbReference>
<dbReference type="AlphaFoldDB" id="A0A5B8UDJ2"/>
<feature type="signal peptide" evidence="1">
    <location>
        <begin position="1"/>
        <end position="21"/>
    </location>
</feature>
<dbReference type="RefSeq" id="WP_146781226.1">
    <property type="nucleotide sequence ID" value="NZ_BAABIO010000006.1"/>
</dbReference>
<dbReference type="KEGG" id="fgg:FSB75_00090"/>
<gene>
    <name evidence="2" type="ORF">FSB75_00090</name>
</gene>
<name>A0A5B8UDJ2_9BACT</name>
<dbReference type="OrthoDB" id="905934at2"/>
<dbReference type="InterPro" id="IPR029062">
    <property type="entry name" value="Class_I_gatase-like"/>
</dbReference>
<protein>
    <recommendedName>
        <fullName evidence="4">DUF4350 domain-containing protein</fullName>
    </recommendedName>
</protein>
<evidence type="ECO:0000313" key="2">
    <source>
        <dbReference type="EMBL" id="QEC54366.1"/>
    </source>
</evidence>
<feature type="chain" id="PRO_5022988190" description="DUF4350 domain-containing protein" evidence="1">
    <location>
        <begin position="22"/>
        <end position="577"/>
    </location>
</feature>
<dbReference type="Gene3D" id="3.40.50.880">
    <property type="match status" value="1"/>
</dbReference>